<evidence type="ECO:0000256" key="4">
    <source>
        <dbReference type="SAM" id="MobiDB-lite"/>
    </source>
</evidence>
<feature type="region of interest" description="Disordered" evidence="4">
    <location>
        <begin position="36"/>
        <end position="68"/>
    </location>
</feature>
<feature type="chain" id="PRO_5029618155" description="Platelet-derived growth factor receptor-like protein" evidence="5">
    <location>
        <begin position="31"/>
        <end position="410"/>
    </location>
</feature>
<dbReference type="InterPro" id="IPR036179">
    <property type="entry name" value="Ig-like_dom_sf"/>
</dbReference>
<dbReference type="Gene3D" id="2.60.40.10">
    <property type="entry name" value="Immunoglobulins"/>
    <property type="match status" value="3"/>
</dbReference>
<comment type="caution">
    <text evidence="7">The sequence shown here is derived from an EMBL/GenBank/DDBJ whole genome shotgun (WGS) entry which is preliminary data.</text>
</comment>
<proteinExistence type="predicted"/>
<dbReference type="InterPro" id="IPR042495">
    <property type="entry name" value="PDGFRL"/>
</dbReference>
<evidence type="ECO:0000256" key="5">
    <source>
        <dbReference type="SAM" id="SignalP"/>
    </source>
</evidence>
<dbReference type="PANTHER" id="PTHR15360:SF2">
    <property type="entry name" value="PLATELET-DERIVED GROWTH FACTOR RECEPTOR-LIKE PROTEIN"/>
    <property type="match status" value="1"/>
</dbReference>
<sequence>MPLENLFGSKGRLAMSALLVCAVILELAYCQEEAQQQKINPGRKPKPSITKLGRSTNKSPRAVTAKPKIKTTPAAPAQTFLTQVGNSTNGVQGSFSKTQRNDCISVLNRGKFKKVIDSISVQSGDTLELRCRGKPVQWSVPKYLEEDDEGRLSMVQQERYGVLTLVNTTGADTGEFSCYPMYCEDTDCRKEYDKVVKVFVFFPDPQELFVPSADYYEAIQLRTNWPTLLPCQVTSPQAKVTLHREFPPVEVAVDGTEISFNVKRGFTIHRPRPHHAGALFCVASLGNLRQSSTKPHGSPCSSDPGLVQLSDCGGESACQLLCGGEQDVAVEFTWDYPGQQIGRPLYTQDSISPVGGGAARQQSQSVLLVDEVRDVDQGTYTCTAQNLQGAKSVSTTVKVVPKAKPKKQKP</sequence>
<feature type="domain" description="Ig-like" evidence="6">
    <location>
        <begin position="304"/>
        <end position="398"/>
    </location>
</feature>
<evidence type="ECO:0000313" key="8">
    <source>
        <dbReference type="Proteomes" id="UP000518266"/>
    </source>
</evidence>
<accession>A0A7J5XPX6</accession>
<dbReference type="SMART" id="SM00409">
    <property type="entry name" value="IG"/>
    <property type="match status" value="2"/>
</dbReference>
<dbReference type="InterPro" id="IPR007110">
    <property type="entry name" value="Ig-like_dom"/>
</dbReference>
<dbReference type="PANTHER" id="PTHR15360">
    <property type="entry name" value="PLATELET-DERIVED GROWTH FACTOR RECEPTOR LIKE"/>
    <property type="match status" value="1"/>
</dbReference>
<dbReference type="AlphaFoldDB" id="A0A7J5XPX6"/>
<dbReference type="InterPro" id="IPR013151">
    <property type="entry name" value="Immunoglobulin_dom"/>
</dbReference>
<evidence type="ECO:0000313" key="7">
    <source>
        <dbReference type="EMBL" id="KAF3838128.1"/>
    </source>
</evidence>
<comment type="subunit">
    <text evidence="1">Forms a complex composed of PDGFRL, TNK2 and GRB2.</text>
</comment>
<dbReference type="InterPro" id="IPR003599">
    <property type="entry name" value="Ig_sub"/>
</dbReference>
<dbReference type="OrthoDB" id="9864753at2759"/>
<evidence type="ECO:0000256" key="1">
    <source>
        <dbReference type="ARBA" id="ARBA00011360"/>
    </source>
</evidence>
<dbReference type="Pfam" id="PF00047">
    <property type="entry name" value="ig"/>
    <property type="match status" value="1"/>
</dbReference>
<dbReference type="SUPFAM" id="SSF48726">
    <property type="entry name" value="Immunoglobulin"/>
    <property type="match status" value="3"/>
</dbReference>
<keyword evidence="5" id="KW-0732">Signal</keyword>
<name>A0A7J5XPX6_DISMA</name>
<dbReference type="Proteomes" id="UP000518266">
    <property type="component" value="Unassembled WGS sequence"/>
</dbReference>
<keyword evidence="3" id="KW-0393">Immunoglobulin domain</keyword>
<gene>
    <name evidence="7" type="ORF">F7725_009896</name>
</gene>
<dbReference type="EMBL" id="JAAKFY010000022">
    <property type="protein sequence ID" value="KAF3838128.1"/>
    <property type="molecule type" value="Genomic_DNA"/>
</dbReference>
<evidence type="ECO:0000259" key="6">
    <source>
        <dbReference type="PROSITE" id="PS50835"/>
    </source>
</evidence>
<dbReference type="PROSITE" id="PS50835">
    <property type="entry name" value="IG_LIKE"/>
    <property type="match status" value="1"/>
</dbReference>
<evidence type="ECO:0000256" key="3">
    <source>
        <dbReference type="ARBA" id="ARBA00023319"/>
    </source>
</evidence>
<evidence type="ECO:0000256" key="2">
    <source>
        <dbReference type="ARBA" id="ARBA00019671"/>
    </source>
</evidence>
<protein>
    <recommendedName>
        <fullName evidence="2">Platelet-derived growth factor receptor-like protein</fullName>
    </recommendedName>
</protein>
<feature type="signal peptide" evidence="5">
    <location>
        <begin position="1"/>
        <end position="30"/>
    </location>
</feature>
<reference evidence="7 8" key="1">
    <citation type="submission" date="2020-03" db="EMBL/GenBank/DDBJ databases">
        <title>Dissostichus mawsoni Genome sequencing and assembly.</title>
        <authorList>
            <person name="Park H."/>
        </authorList>
    </citation>
    <scope>NUCLEOTIDE SEQUENCE [LARGE SCALE GENOMIC DNA]</scope>
    <source>
        <strain evidence="7">DM0001</strain>
        <tissue evidence="7">Muscle</tissue>
    </source>
</reference>
<dbReference type="Pfam" id="PF21339">
    <property type="entry name" value="VEGFR-1-like_Ig-like"/>
    <property type="match status" value="1"/>
</dbReference>
<dbReference type="InterPro" id="IPR013783">
    <property type="entry name" value="Ig-like_fold"/>
</dbReference>
<organism evidence="7 8">
    <name type="scientific">Dissostichus mawsoni</name>
    <name type="common">Antarctic cod</name>
    <dbReference type="NCBI Taxonomy" id="36200"/>
    <lineage>
        <taxon>Eukaryota</taxon>
        <taxon>Metazoa</taxon>
        <taxon>Chordata</taxon>
        <taxon>Craniata</taxon>
        <taxon>Vertebrata</taxon>
        <taxon>Euteleostomi</taxon>
        <taxon>Actinopterygii</taxon>
        <taxon>Neopterygii</taxon>
        <taxon>Teleostei</taxon>
        <taxon>Neoteleostei</taxon>
        <taxon>Acanthomorphata</taxon>
        <taxon>Eupercaria</taxon>
        <taxon>Perciformes</taxon>
        <taxon>Notothenioidei</taxon>
        <taxon>Nototheniidae</taxon>
        <taxon>Dissostichus</taxon>
    </lineage>
</organism>
<keyword evidence="8" id="KW-1185">Reference proteome</keyword>